<gene>
    <name evidence="9" type="ORF">Agub_g3367</name>
</gene>
<dbReference type="GO" id="GO:0015419">
    <property type="term" value="F:ABC-type sulfate transporter activity"/>
    <property type="evidence" value="ECO:0007669"/>
    <property type="project" value="InterPro"/>
</dbReference>
<accession>A0AAD3DIJ5</accession>
<keyword evidence="10" id="KW-1185">Reference proteome</keyword>
<evidence type="ECO:0000256" key="1">
    <source>
        <dbReference type="ARBA" id="ARBA00004446"/>
    </source>
</evidence>
<comment type="caution">
    <text evidence="9">The sequence shown here is derived from an EMBL/GenBank/DDBJ whole genome shotgun (WGS) entry which is preliminary data.</text>
</comment>
<sequence length="398" mass="42691">MLMHCGVVRWQGRRMKRSAHTSIPIALACLSSTTKMASLQANPVAIGASRPVHQPIPILVRLGCSHSSAPSTSKYCGQTSAGALESGPRRRGLPRVAEPCSRKWQTDSLIAHAGPAGGMGAHGGGIGEPADSWPRRLLVGLAFAYISLVVLVPFVNVFVQAFAKGIVPFLEHCLDPDFLHALKMTLLLAGVTVPLNTVFGTVAAINLTRNEFPGKVFLMSLLDLPFSISPVVTGLMLTLLYGRTGWFAGLLRVTGINVVFAFTGMALATMFVTLPFVVRELIPILDNMDLSQEEAARTLGANDWQVFWNVTLPNIRWGLLYGVILCNARAMGEFGAVSVISGNIIGKTQTLTLFVESAYKEYNTEAAFAAAVLLSLLALGTLFIKDKVEQAAAAESRK</sequence>
<dbReference type="InterPro" id="IPR011866">
    <property type="entry name" value="CysW_permease"/>
</dbReference>
<keyword evidence="4 7" id="KW-1133">Transmembrane helix</keyword>
<dbReference type="GO" id="GO:0042170">
    <property type="term" value="C:plastid membrane"/>
    <property type="evidence" value="ECO:0007669"/>
    <property type="project" value="UniProtKB-SubCell"/>
</dbReference>
<dbReference type="AlphaFoldDB" id="A0AAD3DIJ5"/>
<feature type="transmembrane region" description="Helical" evidence="7">
    <location>
        <begin position="253"/>
        <end position="278"/>
    </location>
</feature>
<dbReference type="InterPro" id="IPR000515">
    <property type="entry name" value="MetI-like"/>
</dbReference>
<dbReference type="Proteomes" id="UP001054857">
    <property type="component" value="Unassembled WGS sequence"/>
</dbReference>
<dbReference type="CDD" id="cd06261">
    <property type="entry name" value="TM_PBP2"/>
    <property type="match status" value="1"/>
</dbReference>
<name>A0AAD3DIJ5_9CHLO</name>
<evidence type="ECO:0000256" key="6">
    <source>
        <dbReference type="ARBA" id="ARBA00023136"/>
    </source>
</evidence>
<evidence type="ECO:0000313" key="9">
    <source>
        <dbReference type="EMBL" id="GFR42460.1"/>
    </source>
</evidence>
<dbReference type="NCBIfam" id="TIGR02140">
    <property type="entry name" value="permease_CysW"/>
    <property type="match status" value="1"/>
</dbReference>
<evidence type="ECO:0000256" key="2">
    <source>
        <dbReference type="ARBA" id="ARBA00022448"/>
    </source>
</evidence>
<protein>
    <recommendedName>
        <fullName evidence="8">ABC transmembrane type-1 domain-containing protein</fullName>
    </recommendedName>
</protein>
<comment type="subcellular location">
    <subcellularLocation>
        <location evidence="1">Plastid membrane</location>
        <topology evidence="1">Multi-pass membrane protein</topology>
    </subcellularLocation>
</comment>
<feature type="transmembrane region" description="Helical" evidence="7">
    <location>
        <begin position="137"/>
        <end position="163"/>
    </location>
</feature>
<proteinExistence type="predicted"/>
<keyword evidence="6 7" id="KW-0472">Membrane</keyword>
<evidence type="ECO:0000256" key="7">
    <source>
        <dbReference type="SAM" id="Phobius"/>
    </source>
</evidence>
<dbReference type="SUPFAM" id="SSF161098">
    <property type="entry name" value="MetI-like"/>
    <property type="match status" value="1"/>
</dbReference>
<dbReference type="InterPro" id="IPR035906">
    <property type="entry name" value="MetI-like_sf"/>
</dbReference>
<dbReference type="Pfam" id="PF00528">
    <property type="entry name" value="BPD_transp_1"/>
    <property type="match status" value="1"/>
</dbReference>
<organism evidence="9 10">
    <name type="scientific">Astrephomene gubernaculifera</name>
    <dbReference type="NCBI Taxonomy" id="47775"/>
    <lineage>
        <taxon>Eukaryota</taxon>
        <taxon>Viridiplantae</taxon>
        <taxon>Chlorophyta</taxon>
        <taxon>core chlorophytes</taxon>
        <taxon>Chlorophyceae</taxon>
        <taxon>CS clade</taxon>
        <taxon>Chlamydomonadales</taxon>
        <taxon>Astrephomenaceae</taxon>
        <taxon>Astrephomene</taxon>
    </lineage>
</organism>
<dbReference type="Gene3D" id="1.10.3720.10">
    <property type="entry name" value="MetI-like"/>
    <property type="match status" value="1"/>
</dbReference>
<dbReference type="EMBL" id="BMAR01000003">
    <property type="protein sequence ID" value="GFR42460.1"/>
    <property type="molecule type" value="Genomic_DNA"/>
</dbReference>
<feature type="transmembrane region" description="Helical" evidence="7">
    <location>
        <begin position="184"/>
        <end position="205"/>
    </location>
</feature>
<evidence type="ECO:0000313" key="10">
    <source>
        <dbReference type="Proteomes" id="UP001054857"/>
    </source>
</evidence>
<dbReference type="InterPro" id="IPR005667">
    <property type="entry name" value="Sulph_transpt2"/>
</dbReference>
<evidence type="ECO:0000256" key="4">
    <source>
        <dbReference type="ARBA" id="ARBA00022989"/>
    </source>
</evidence>
<dbReference type="GO" id="GO:0005886">
    <property type="term" value="C:plasma membrane"/>
    <property type="evidence" value="ECO:0007669"/>
    <property type="project" value="InterPro"/>
</dbReference>
<keyword evidence="3 7" id="KW-0812">Transmembrane</keyword>
<feature type="transmembrane region" description="Helical" evidence="7">
    <location>
        <begin position="217"/>
        <end position="241"/>
    </location>
</feature>
<dbReference type="PANTHER" id="PTHR30406">
    <property type="entry name" value="SULFATE TRANSPORT SYSTEM PERMEASE PROTEIN"/>
    <property type="match status" value="1"/>
</dbReference>
<dbReference type="NCBIfam" id="TIGR00969">
    <property type="entry name" value="3a0106s02"/>
    <property type="match status" value="1"/>
</dbReference>
<evidence type="ECO:0000259" key="8">
    <source>
        <dbReference type="PROSITE" id="PS50928"/>
    </source>
</evidence>
<dbReference type="PANTHER" id="PTHR30406:SF1">
    <property type="entry name" value="SULFATE TRANSPORT SYSTEM PERMEASE PROTEIN CYSW"/>
    <property type="match status" value="1"/>
</dbReference>
<feature type="domain" description="ABC transmembrane type-1" evidence="8">
    <location>
        <begin position="182"/>
        <end position="385"/>
    </location>
</feature>
<reference evidence="9 10" key="1">
    <citation type="journal article" date="2021" name="Sci. Rep.">
        <title>Genome sequencing of the multicellular alga Astrephomene provides insights into convergent evolution of germ-soma differentiation.</title>
        <authorList>
            <person name="Yamashita S."/>
            <person name="Yamamoto K."/>
            <person name="Matsuzaki R."/>
            <person name="Suzuki S."/>
            <person name="Yamaguchi H."/>
            <person name="Hirooka S."/>
            <person name="Minakuchi Y."/>
            <person name="Miyagishima S."/>
            <person name="Kawachi M."/>
            <person name="Toyoda A."/>
            <person name="Nozaki H."/>
        </authorList>
    </citation>
    <scope>NUCLEOTIDE SEQUENCE [LARGE SCALE GENOMIC DNA]</scope>
    <source>
        <strain evidence="9 10">NIES-4017</strain>
    </source>
</reference>
<keyword evidence="2" id="KW-0813">Transport</keyword>
<feature type="transmembrane region" description="Helical" evidence="7">
    <location>
        <begin position="366"/>
        <end position="384"/>
    </location>
</feature>
<evidence type="ECO:0000256" key="3">
    <source>
        <dbReference type="ARBA" id="ARBA00022692"/>
    </source>
</evidence>
<evidence type="ECO:0000256" key="5">
    <source>
        <dbReference type="ARBA" id="ARBA00023032"/>
    </source>
</evidence>
<dbReference type="PROSITE" id="PS50928">
    <property type="entry name" value="ABC_TM1"/>
    <property type="match status" value="1"/>
</dbReference>
<keyword evidence="5" id="KW-0764">Sulfate transport</keyword>